<accession>A0AAJ1AGQ9</accession>
<comment type="caution">
    <text evidence="1">The sequence shown here is derived from an EMBL/GenBank/DDBJ whole genome shotgun (WGS) entry which is preliminary data.</text>
</comment>
<gene>
    <name evidence="1" type="ORF">K8G79_04485</name>
</gene>
<dbReference type="EMBL" id="JAIOIU010000045">
    <property type="protein sequence ID" value="MBZ0159384.1"/>
    <property type="molecule type" value="Genomic_DNA"/>
</dbReference>
<dbReference type="Proteomes" id="UP001197609">
    <property type="component" value="Unassembled WGS sequence"/>
</dbReference>
<proteinExistence type="predicted"/>
<evidence type="ECO:0000313" key="1">
    <source>
        <dbReference type="EMBL" id="MBZ0159384.1"/>
    </source>
</evidence>
<dbReference type="AlphaFoldDB" id="A0AAJ1AGQ9"/>
<sequence length="244" mass="26792">MKLILLFVGFAVGVLVFSPRAAGAQQPAQERIISKPDADMIFAFTRSEWERYVRQVAPPEGWTLRLLPHDTGTALARFDRSTGIGASVQALFKDDQGPPAMIVVGNYYPLGSMRFNDESIKKIEQAARLDLGPTYSVSVNHAKMPNTNIEGIELIVSRTTTASGEARSFKCPQPLPEFTLGPTSNPSDAELAKLCACIWERLPEGGWEREVSAKIRRGEDPGWRQRAFIPRFGAALDACGGRSL</sequence>
<reference evidence="1 2" key="1">
    <citation type="journal article" date="2021" name="bioRxiv">
        <title>Unraveling nitrogen, sulfur and carbon metabolic pathways and microbial community transcriptional responses to substrate deprivation and toxicity stresses in a bioreactor mimicking anoxic brackish coastal sediment conditions.</title>
        <authorList>
            <person name="Martins P.D."/>
            <person name="Echeveste M.J."/>
            <person name="Arshad A."/>
            <person name="Kurth J."/>
            <person name="Ouboter H."/>
            <person name="Jetten M.S.M."/>
            <person name="Welte C.U."/>
        </authorList>
    </citation>
    <scope>NUCLEOTIDE SEQUENCE [LARGE SCALE GENOMIC DNA]</scope>
    <source>
        <strain evidence="1">MAG_38</strain>
    </source>
</reference>
<name>A0AAJ1AGQ9_9BACT</name>
<evidence type="ECO:0000313" key="2">
    <source>
        <dbReference type="Proteomes" id="UP001197609"/>
    </source>
</evidence>
<organism evidence="1 2">
    <name type="scientific">Candidatus Methylomirabilis tolerans</name>
    <dbReference type="NCBI Taxonomy" id="3123416"/>
    <lineage>
        <taxon>Bacteria</taxon>
        <taxon>Candidatus Methylomirabilota</taxon>
        <taxon>Candidatus Methylomirabilia</taxon>
        <taxon>Candidatus Methylomirabilales</taxon>
        <taxon>Candidatus Methylomirabilaceae</taxon>
        <taxon>Candidatus Methylomirabilis</taxon>
    </lineage>
</organism>
<protein>
    <submittedName>
        <fullName evidence="1">Uncharacterized protein</fullName>
    </submittedName>
</protein>